<feature type="domain" description="Zinc finger Ogr/Delta-type" evidence="1">
    <location>
        <begin position="5"/>
        <end position="51"/>
    </location>
</feature>
<dbReference type="InterPro" id="IPR007684">
    <property type="entry name" value="Znf_Ogr/Delta"/>
</dbReference>
<keyword evidence="3" id="KW-1185">Reference proteome</keyword>
<dbReference type="EMBL" id="FXAM01000001">
    <property type="protein sequence ID" value="SMF94415.1"/>
    <property type="molecule type" value="Genomic_DNA"/>
</dbReference>
<dbReference type="STRING" id="1760988.SAMN02949497_1730"/>
<proteinExistence type="predicted"/>
<dbReference type="Proteomes" id="UP000192923">
    <property type="component" value="Unassembled WGS sequence"/>
</dbReference>
<protein>
    <submittedName>
        <fullName evidence="2">Ogr/Delta-like zinc finger</fullName>
    </submittedName>
</protein>
<dbReference type="OrthoDB" id="5570641at2"/>
<evidence type="ECO:0000313" key="2">
    <source>
        <dbReference type="EMBL" id="SMF94415.1"/>
    </source>
</evidence>
<organism evidence="2 3">
    <name type="scientific">Methylomagnum ishizawai</name>
    <dbReference type="NCBI Taxonomy" id="1760988"/>
    <lineage>
        <taxon>Bacteria</taxon>
        <taxon>Pseudomonadati</taxon>
        <taxon>Pseudomonadota</taxon>
        <taxon>Gammaproteobacteria</taxon>
        <taxon>Methylococcales</taxon>
        <taxon>Methylococcaceae</taxon>
        <taxon>Methylomagnum</taxon>
    </lineage>
</organism>
<name>A0A1Y6D359_9GAMM</name>
<reference evidence="2 3" key="1">
    <citation type="submission" date="2016-12" db="EMBL/GenBank/DDBJ databases">
        <authorList>
            <person name="Song W.-J."/>
            <person name="Kurnit D.M."/>
        </authorList>
    </citation>
    <scope>NUCLEOTIDE SEQUENCE [LARGE SCALE GENOMIC DNA]</scope>
    <source>
        <strain evidence="2 3">175</strain>
    </source>
</reference>
<evidence type="ECO:0000313" key="3">
    <source>
        <dbReference type="Proteomes" id="UP000192923"/>
    </source>
</evidence>
<dbReference type="Pfam" id="PF04606">
    <property type="entry name" value="Ogr_Delta"/>
    <property type="match status" value="1"/>
</dbReference>
<gene>
    <name evidence="2" type="ORF">SAMN02949497_1730</name>
</gene>
<evidence type="ECO:0000259" key="1">
    <source>
        <dbReference type="Pfam" id="PF04606"/>
    </source>
</evidence>
<dbReference type="AlphaFoldDB" id="A0A1Y6D359"/>
<accession>A0A1Y6D359</accession>
<dbReference type="RefSeq" id="WP_085211778.1">
    <property type="nucleotide sequence ID" value="NZ_FXAM01000001.1"/>
</dbReference>
<sequence length="83" mass="8795">MRIVCPHCGGKAVITSRQTHTPTAADLYCQCRNTMGCGASFVYTLALKHVINPPVAITAQLAMAVIKALPAGERAKLGDLWGD</sequence>